<evidence type="ECO:0000313" key="2">
    <source>
        <dbReference type="EMBL" id="CAD7695124.1"/>
    </source>
</evidence>
<keyword evidence="3" id="KW-1185">Reference proteome</keyword>
<dbReference type="GO" id="GO:0008526">
    <property type="term" value="F:phosphatidylinositol transfer activity"/>
    <property type="evidence" value="ECO:0007669"/>
    <property type="project" value="TreeGrafter"/>
</dbReference>
<evidence type="ECO:0000313" key="3">
    <source>
        <dbReference type="Proteomes" id="UP000708148"/>
    </source>
</evidence>
<dbReference type="AlphaFoldDB" id="A0A8S1IK28"/>
<dbReference type="InterPro" id="IPR036865">
    <property type="entry name" value="CRAL-TRIO_dom_sf"/>
</dbReference>
<reference evidence="2" key="1">
    <citation type="submission" date="2020-12" db="EMBL/GenBank/DDBJ databases">
        <authorList>
            <person name="Iha C."/>
        </authorList>
    </citation>
    <scope>NUCLEOTIDE SEQUENCE</scope>
</reference>
<dbReference type="SMART" id="SM00516">
    <property type="entry name" value="SEC14"/>
    <property type="match status" value="1"/>
</dbReference>
<dbReference type="PANTHER" id="PTHR45824:SF29">
    <property type="entry name" value="GH16843P"/>
    <property type="match status" value="1"/>
</dbReference>
<proteinExistence type="predicted"/>
<sequence>MGHGALVVTPEMVAGLRSQLSDQDNKDCDDAMAHRYLCAVSGDTKKAAHRVQLSLAWQRRVQPGKVVCKACAADPKSHYMQVVGFCKLQRPVFYSCMALSPNKVTEHGRDHLITKFEQAIRMMPADGLQQWIWVSDFHGFGVADLSPAMAREFLDISAMHYPERLGVYLLVDTPKIFEALWTIVRPMVDPVTAKKLKFVTYDVKSKTKGAKLRASLAELFDSDLVEWLIHEMKDNRESGQKGKKFFDVPQTYSKACQGDLDVPVGHDLRGTARVFKMYLDNPSLLLPQAQATLAEAGQ</sequence>
<dbReference type="EMBL" id="CAJHUC010000309">
    <property type="protein sequence ID" value="CAD7695124.1"/>
    <property type="molecule type" value="Genomic_DNA"/>
</dbReference>
<dbReference type="InterPro" id="IPR052578">
    <property type="entry name" value="PI_Transfer_CRAL-TRIO"/>
</dbReference>
<dbReference type="SUPFAM" id="SSF52087">
    <property type="entry name" value="CRAL/TRIO domain"/>
    <property type="match status" value="1"/>
</dbReference>
<protein>
    <recommendedName>
        <fullName evidence="1">CRAL-TRIO domain-containing protein</fullName>
    </recommendedName>
</protein>
<evidence type="ECO:0000259" key="1">
    <source>
        <dbReference type="PROSITE" id="PS50191"/>
    </source>
</evidence>
<dbReference type="PROSITE" id="PS50191">
    <property type="entry name" value="CRAL_TRIO"/>
    <property type="match status" value="1"/>
</dbReference>
<organism evidence="2 3">
    <name type="scientific">Ostreobium quekettii</name>
    <dbReference type="NCBI Taxonomy" id="121088"/>
    <lineage>
        <taxon>Eukaryota</taxon>
        <taxon>Viridiplantae</taxon>
        <taxon>Chlorophyta</taxon>
        <taxon>core chlorophytes</taxon>
        <taxon>Ulvophyceae</taxon>
        <taxon>TCBD clade</taxon>
        <taxon>Bryopsidales</taxon>
        <taxon>Ostreobineae</taxon>
        <taxon>Ostreobiaceae</taxon>
        <taxon>Ostreobium</taxon>
    </lineage>
</organism>
<dbReference type="OrthoDB" id="75724at2759"/>
<gene>
    <name evidence="2" type="ORF">OSTQU699_LOCUS485</name>
</gene>
<feature type="domain" description="CRAL-TRIO" evidence="1">
    <location>
        <begin position="82"/>
        <end position="260"/>
    </location>
</feature>
<comment type="caution">
    <text evidence="2">The sequence shown here is derived from an EMBL/GenBank/DDBJ whole genome shotgun (WGS) entry which is preliminary data.</text>
</comment>
<dbReference type="PANTHER" id="PTHR45824">
    <property type="entry name" value="GH16843P"/>
    <property type="match status" value="1"/>
</dbReference>
<name>A0A8S1IK28_9CHLO</name>
<accession>A0A8S1IK28</accession>
<dbReference type="Proteomes" id="UP000708148">
    <property type="component" value="Unassembled WGS sequence"/>
</dbReference>
<dbReference type="InterPro" id="IPR001251">
    <property type="entry name" value="CRAL-TRIO_dom"/>
</dbReference>
<dbReference type="Gene3D" id="3.40.525.10">
    <property type="entry name" value="CRAL-TRIO lipid binding domain"/>
    <property type="match status" value="1"/>
</dbReference>
<dbReference type="Pfam" id="PF00650">
    <property type="entry name" value="CRAL_TRIO"/>
    <property type="match status" value="1"/>
</dbReference>
<dbReference type="CDD" id="cd00170">
    <property type="entry name" value="SEC14"/>
    <property type="match status" value="1"/>
</dbReference>